<evidence type="ECO:0000256" key="1">
    <source>
        <dbReference type="ARBA" id="ARBA00023002"/>
    </source>
</evidence>
<reference evidence="3 4" key="1">
    <citation type="submission" date="2019-02" db="EMBL/GenBank/DDBJ databases">
        <title>Closed genome of Sporomusa termitida DSM 4440.</title>
        <authorList>
            <person name="Poehlein A."/>
            <person name="Daniel R."/>
        </authorList>
    </citation>
    <scope>NUCLEOTIDE SEQUENCE [LARGE SCALE GENOMIC DNA]</scope>
    <source>
        <strain evidence="3 4">DSM 4440</strain>
    </source>
</reference>
<dbReference type="InterPro" id="IPR015590">
    <property type="entry name" value="Aldehyde_DH_dom"/>
</dbReference>
<evidence type="ECO:0000313" key="3">
    <source>
        <dbReference type="EMBL" id="QDR81714.1"/>
    </source>
</evidence>
<dbReference type="InterPro" id="IPR016161">
    <property type="entry name" value="Ald_DH/histidinol_DH"/>
</dbReference>
<dbReference type="EC" id="1.2.1.9" evidence="3"/>
<feature type="domain" description="Aldehyde dehydrogenase" evidence="2">
    <location>
        <begin position="64"/>
        <end position="505"/>
    </location>
</feature>
<dbReference type="PANTHER" id="PTHR43353:SF5">
    <property type="entry name" value="SUCCINATE-SEMIALDEHYDE DEHYDROGENASE, MITOCHONDRIAL"/>
    <property type="match status" value="1"/>
</dbReference>
<dbReference type="InterPro" id="IPR016163">
    <property type="entry name" value="Ald_DH_C"/>
</dbReference>
<dbReference type="Proteomes" id="UP000320776">
    <property type="component" value="Chromosome"/>
</dbReference>
<dbReference type="Pfam" id="PF00171">
    <property type="entry name" value="Aldedh"/>
    <property type="match status" value="1"/>
</dbReference>
<dbReference type="AlphaFoldDB" id="A0A517DWI3"/>
<dbReference type="CDD" id="cd07082">
    <property type="entry name" value="ALDH_F11_NP-GAPDH"/>
    <property type="match status" value="1"/>
</dbReference>
<keyword evidence="4" id="KW-1185">Reference proteome</keyword>
<dbReference type="PANTHER" id="PTHR43353">
    <property type="entry name" value="SUCCINATE-SEMIALDEHYDE DEHYDROGENASE, MITOCHONDRIAL"/>
    <property type="match status" value="1"/>
</dbReference>
<gene>
    <name evidence="3" type="primary">gapN_2</name>
    <name evidence="3" type="ORF">SPTER_31260</name>
</gene>
<sequence>MGQNKLVNSFFPCETDIPEQYRIKQPIQQQEYLINGEIRRWEGPCQQVVSPIQVLREGTLQPVVLGCYPVLTEQEALAALDAAERAYDNGGGLWPTMSVEKRIRHMELFTRNMIAKREEVVKLLMWEIGKTLADSEKEFDRTVEYIRDTLEALKVLDRESSRFTIEEGILAQIRRAPLGVVLCMGPYNYPLNETFTTLIPALVMGNTVVFKPPKLGVLLHSPLLEAFRAAFPPGVVNTVYGSGQKVVGPIMRSGKINTLAFIGSSTVAVTLKQQHPKPHRLRSVLGLEAKNAAIVLADAALDQVVEETLAGSLAYNGQRCTALKILFVHNRIIDEFIKRFAGKVSSLKLGMPWEPGVKITPLPEPNKSRYLQELIEDAVKHGATVINPDGGTSAGSLFKPAVLYPVNEKMRVYSEEQFGPVVPIAGYDDIREPIQYIIDSNYGQQVSLFGTDADLMASLIDPLVNQVCRVNINSQCQRGPDRFPFTGRKDSAEGTLSVTDALRVFSIRTMVAAKMTPANKQLITDIVKGDKSKFLSTDFLL</sequence>
<dbReference type="Gene3D" id="3.40.605.10">
    <property type="entry name" value="Aldehyde Dehydrogenase, Chain A, domain 1"/>
    <property type="match status" value="1"/>
</dbReference>
<dbReference type="InterPro" id="IPR016160">
    <property type="entry name" value="Ald_DH_CS_CYS"/>
</dbReference>
<dbReference type="SUPFAM" id="SSF53720">
    <property type="entry name" value="ALDH-like"/>
    <property type="match status" value="1"/>
</dbReference>
<keyword evidence="1 3" id="KW-0560">Oxidoreductase</keyword>
<dbReference type="Gene3D" id="3.40.309.10">
    <property type="entry name" value="Aldehyde Dehydrogenase, Chain A, domain 2"/>
    <property type="match status" value="1"/>
</dbReference>
<name>A0A517DWI3_9FIRM</name>
<dbReference type="GO" id="GO:0008886">
    <property type="term" value="F:glyceraldehyde-3-phosphate dehydrogenase (NADP+) (non-phosphorylating) activity"/>
    <property type="evidence" value="ECO:0007669"/>
    <property type="project" value="UniProtKB-EC"/>
</dbReference>
<dbReference type="RefSeq" id="WP_211367295.1">
    <property type="nucleotide sequence ID" value="NZ_CP036259.1"/>
</dbReference>
<accession>A0A517DWI3</accession>
<dbReference type="PROSITE" id="PS00070">
    <property type="entry name" value="ALDEHYDE_DEHYDR_CYS"/>
    <property type="match status" value="1"/>
</dbReference>
<evidence type="ECO:0000313" key="4">
    <source>
        <dbReference type="Proteomes" id="UP000320776"/>
    </source>
</evidence>
<evidence type="ECO:0000259" key="2">
    <source>
        <dbReference type="Pfam" id="PF00171"/>
    </source>
</evidence>
<dbReference type="KEGG" id="sted:SPTER_31260"/>
<protein>
    <submittedName>
        <fullName evidence="3">NADP-dependent glyceraldehyde-3-phosphate dehydrogenase</fullName>
        <ecNumber evidence="3">1.2.1.9</ecNumber>
    </submittedName>
</protein>
<proteinExistence type="predicted"/>
<organism evidence="3 4">
    <name type="scientific">Sporomusa termitida</name>
    <dbReference type="NCBI Taxonomy" id="2377"/>
    <lineage>
        <taxon>Bacteria</taxon>
        <taxon>Bacillati</taxon>
        <taxon>Bacillota</taxon>
        <taxon>Negativicutes</taxon>
        <taxon>Selenomonadales</taxon>
        <taxon>Sporomusaceae</taxon>
        <taxon>Sporomusa</taxon>
    </lineage>
</organism>
<dbReference type="EMBL" id="CP036259">
    <property type="protein sequence ID" value="QDR81714.1"/>
    <property type="molecule type" value="Genomic_DNA"/>
</dbReference>
<dbReference type="InterPro" id="IPR016162">
    <property type="entry name" value="Ald_DH_N"/>
</dbReference>
<dbReference type="InterPro" id="IPR050740">
    <property type="entry name" value="Aldehyde_DH_Superfamily"/>
</dbReference>